<dbReference type="Pfam" id="PF01119">
    <property type="entry name" value="DNA_mis_repair"/>
    <property type="match status" value="1"/>
</dbReference>
<dbReference type="CDD" id="cd16926">
    <property type="entry name" value="HATPase_MutL-MLH-PMS-like"/>
    <property type="match status" value="1"/>
</dbReference>
<name>A0AAD7C8W5_9AGAR</name>
<evidence type="ECO:0000313" key="5">
    <source>
        <dbReference type="Proteomes" id="UP001221142"/>
    </source>
</evidence>
<dbReference type="GO" id="GO:0016887">
    <property type="term" value="F:ATP hydrolysis activity"/>
    <property type="evidence" value="ECO:0007669"/>
    <property type="project" value="InterPro"/>
</dbReference>
<dbReference type="PANTHER" id="PTHR10073:SF52">
    <property type="entry name" value="MISMATCH REPAIR ENDONUCLEASE PMS2"/>
    <property type="match status" value="1"/>
</dbReference>
<proteinExistence type="inferred from homology"/>
<dbReference type="InterPro" id="IPR013507">
    <property type="entry name" value="DNA_mismatch_S5_2-like"/>
</dbReference>
<dbReference type="InterPro" id="IPR036890">
    <property type="entry name" value="HATPase_C_sf"/>
</dbReference>
<dbReference type="Proteomes" id="UP001221142">
    <property type="component" value="Unassembled WGS sequence"/>
</dbReference>
<comment type="similarity">
    <text evidence="1">Belongs to the DNA mismatch repair MutL/HexB family.</text>
</comment>
<sequence>MSIKAIDKTSIHRITSGQVVIDLQTAVKELVENSLDAGATAIEVRFKQYGLTSVEVIDNGSGIPEDNYDGLALKHHTSKLAKFEDLTTVTTFGFRGEALSSLCALCEGVTVVTATQPPMGVSLEMQSSGKVGKRGKVARQRGTTITLTNLFTPLPVRRKEFERNAKREFGKALTLLNAYALGPCSSASGVRLTVSNQPDKGQKSVQIRTSGTPSLRANVSALWGPKALDNVVDLNLDFSFEREKLAVRRTSDSGSNQPIRATIRGLVSKFAVGSGRTGTDRQFFYVNSRPCNLSKIQKSFNEVYRSFNATQSPFIVADLILPTDSCDINVSPDKRSILMHHEGNLVSSLKVS</sequence>
<dbReference type="PANTHER" id="PTHR10073">
    <property type="entry name" value="DNA MISMATCH REPAIR PROTEIN MLH, PMS, MUTL"/>
    <property type="match status" value="1"/>
</dbReference>
<comment type="caution">
    <text evidence="4">The sequence shown here is derived from an EMBL/GenBank/DDBJ whole genome shotgun (WGS) entry which is preliminary data.</text>
</comment>
<dbReference type="AlphaFoldDB" id="A0AAD7C8W5"/>
<evidence type="ECO:0000259" key="3">
    <source>
        <dbReference type="SMART" id="SM01340"/>
    </source>
</evidence>
<dbReference type="InterPro" id="IPR014762">
    <property type="entry name" value="DNA_mismatch_repair_CS"/>
</dbReference>
<keyword evidence="4" id="KW-0808">Transferase</keyword>
<dbReference type="Gene3D" id="3.30.230.10">
    <property type="match status" value="1"/>
</dbReference>
<feature type="domain" description="DNA mismatch repair protein S5" evidence="3">
    <location>
        <begin position="219"/>
        <end position="350"/>
    </location>
</feature>
<dbReference type="InterPro" id="IPR038973">
    <property type="entry name" value="MutL/Mlh/Pms-like"/>
</dbReference>
<evidence type="ECO:0000256" key="2">
    <source>
        <dbReference type="ARBA" id="ARBA00022763"/>
    </source>
</evidence>
<dbReference type="GO" id="GO:0006298">
    <property type="term" value="P:mismatch repair"/>
    <property type="evidence" value="ECO:0007669"/>
    <property type="project" value="InterPro"/>
</dbReference>
<dbReference type="GO" id="GO:0030983">
    <property type="term" value="F:mismatched DNA binding"/>
    <property type="evidence" value="ECO:0007669"/>
    <property type="project" value="InterPro"/>
</dbReference>
<dbReference type="InterPro" id="IPR014721">
    <property type="entry name" value="Ribsml_uS5_D2-typ_fold_subgr"/>
</dbReference>
<dbReference type="FunFam" id="3.30.565.10:FF:000014">
    <property type="entry name" value="Mismatch repair endonuclease pms1, putative"/>
    <property type="match status" value="1"/>
</dbReference>
<dbReference type="Pfam" id="PF13589">
    <property type="entry name" value="HATPase_c_3"/>
    <property type="match status" value="1"/>
</dbReference>
<dbReference type="GO" id="GO:0061982">
    <property type="term" value="P:meiosis I cell cycle process"/>
    <property type="evidence" value="ECO:0007669"/>
    <property type="project" value="UniProtKB-ARBA"/>
</dbReference>
<dbReference type="InterPro" id="IPR002099">
    <property type="entry name" value="MutL/Mlh/PMS"/>
</dbReference>
<dbReference type="GO" id="GO:0005524">
    <property type="term" value="F:ATP binding"/>
    <property type="evidence" value="ECO:0007669"/>
    <property type="project" value="InterPro"/>
</dbReference>
<keyword evidence="4" id="KW-0418">Kinase</keyword>
<protein>
    <submittedName>
        <fullName evidence="4">Histidine kinase-like ATPase</fullName>
    </submittedName>
</protein>
<keyword evidence="5" id="KW-1185">Reference proteome</keyword>
<evidence type="ECO:0000256" key="1">
    <source>
        <dbReference type="ARBA" id="ARBA00006082"/>
    </source>
</evidence>
<evidence type="ECO:0000313" key="4">
    <source>
        <dbReference type="EMBL" id="KAJ7641826.1"/>
    </source>
</evidence>
<dbReference type="SMART" id="SM01340">
    <property type="entry name" value="DNA_mis_repair"/>
    <property type="match status" value="1"/>
</dbReference>
<dbReference type="InterPro" id="IPR020568">
    <property type="entry name" value="Ribosomal_Su5_D2-typ_SF"/>
</dbReference>
<dbReference type="GO" id="GO:0032389">
    <property type="term" value="C:MutLalpha complex"/>
    <property type="evidence" value="ECO:0007669"/>
    <property type="project" value="TreeGrafter"/>
</dbReference>
<dbReference type="NCBIfam" id="TIGR00585">
    <property type="entry name" value="mutl"/>
    <property type="match status" value="1"/>
</dbReference>
<dbReference type="GO" id="GO:0016301">
    <property type="term" value="F:kinase activity"/>
    <property type="evidence" value="ECO:0007669"/>
    <property type="project" value="UniProtKB-KW"/>
</dbReference>
<dbReference type="CDD" id="cd03484">
    <property type="entry name" value="MutL_Trans_hPMS_2_like"/>
    <property type="match status" value="1"/>
</dbReference>
<dbReference type="GO" id="GO:0140664">
    <property type="term" value="F:ATP-dependent DNA damage sensor activity"/>
    <property type="evidence" value="ECO:0007669"/>
    <property type="project" value="InterPro"/>
</dbReference>
<accession>A0AAD7C8W5</accession>
<dbReference type="SUPFAM" id="SSF54211">
    <property type="entry name" value="Ribosomal protein S5 domain 2-like"/>
    <property type="match status" value="1"/>
</dbReference>
<reference evidence="4" key="1">
    <citation type="submission" date="2023-03" db="EMBL/GenBank/DDBJ databases">
        <title>Massive genome expansion in bonnet fungi (Mycena s.s.) driven by repeated elements and novel gene families across ecological guilds.</title>
        <authorList>
            <consortium name="Lawrence Berkeley National Laboratory"/>
            <person name="Harder C.B."/>
            <person name="Miyauchi S."/>
            <person name="Viragh M."/>
            <person name="Kuo A."/>
            <person name="Thoen E."/>
            <person name="Andreopoulos B."/>
            <person name="Lu D."/>
            <person name="Skrede I."/>
            <person name="Drula E."/>
            <person name="Henrissat B."/>
            <person name="Morin E."/>
            <person name="Kohler A."/>
            <person name="Barry K."/>
            <person name="LaButti K."/>
            <person name="Morin E."/>
            <person name="Salamov A."/>
            <person name="Lipzen A."/>
            <person name="Mereny Z."/>
            <person name="Hegedus B."/>
            <person name="Baldrian P."/>
            <person name="Stursova M."/>
            <person name="Weitz H."/>
            <person name="Taylor A."/>
            <person name="Grigoriev I.V."/>
            <person name="Nagy L.G."/>
            <person name="Martin F."/>
            <person name="Kauserud H."/>
        </authorList>
    </citation>
    <scope>NUCLEOTIDE SEQUENCE</scope>
    <source>
        <strain evidence="4">9284</strain>
    </source>
</reference>
<dbReference type="SUPFAM" id="SSF55874">
    <property type="entry name" value="ATPase domain of HSP90 chaperone/DNA topoisomerase II/histidine kinase"/>
    <property type="match status" value="1"/>
</dbReference>
<organism evidence="4 5">
    <name type="scientific">Roridomyces roridus</name>
    <dbReference type="NCBI Taxonomy" id="1738132"/>
    <lineage>
        <taxon>Eukaryota</taxon>
        <taxon>Fungi</taxon>
        <taxon>Dikarya</taxon>
        <taxon>Basidiomycota</taxon>
        <taxon>Agaricomycotina</taxon>
        <taxon>Agaricomycetes</taxon>
        <taxon>Agaricomycetidae</taxon>
        <taxon>Agaricales</taxon>
        <taxon>Marasmiineae</taxon>
        <taxon>Mycenaceae</taxon>
        <taxon>Roridomyces</taxon>
    </lineage>
</organism>
<dbReference type="Gene3D" id="3.30.565.10">
    <property type="entry name" value="Histidine kinase-like ATPase, C-terminal domain"/>
    <property type="match status" value="1"/>
</dbReference>
<dbReference type="EMBL" id="JARKIF010000004">
    <property type="protein sequence ID" value="KAJ7641826.1"/>
    <property type="molecule type" value="Genomic_DNA"/>
</dbReference>
<gene>
    <name evidence="4" type="ORF">FB45DRAFT_976357</name>
</gene>
<dbReference type="PROSITE" id="PS00058">
    <property type="entry name" value="DNA_MISMATCH_REPAIR_1"/>
    <property type="match status" value="1"/>
</dbReference>
<keyword evidence="2" id="KW-0227">DNA damage</keyword>